<dbReference type="KEGG" id="ngr:NAEGRDRAFT_74480"/>
<proteinExistence type="predicted"/>
<dbReference type="AlphaFoldDB" id="D2VZG4"/>
<dbReference type="VEuPathDB" id="AmoebaDB:NAEGRDRAFT_74480"/>
<accession>D2VZG4</accession>
<protein>
    <submittedName>
        <fullName evidence="1">Predicted protein</fullName>
    </submittedName>
</protein>
<organism evidence="2">
    <name type="scientific">Naegleria gruberi</name>
    <name type="common">Amoeba</name>
    <dbReference type="NCBI Taxonomy" id="5762"/>
    <lineage>
        <taxon>Eukaryota</taxon>
        <taxon>Discoba</taxon>
        <taxon>Heterolobosea</taxon>
        <taxon>Tetramitia</taxon>
        <taxon>Eutetramitia</taxon>
        <taxon>Vahlkampfiidae</taxon>
        <taxon>Naegleria</taxon>
    </lineage>
</organism>
<evidence type="ECO:0000313" key="2">
    <source>
        <dbReference type="Proteomes" id="UP000006671"/>
    </source>
</evidence>
<dbReference type="InParanoid" id="D2VZG4"/>
<dbReference type="RefSeq" id="XP_002670532.1">
    <property type="nucleotide sequence ID" value="XM_002670486.1"/>
</dbReference>
<dbReference type="OMA" id="DYNSKEH"/>
<dbReference type="EMBL" id="GG738914">
    <property type="protein sequence ID" value="EFC37788.1"/>
    <property type="molecule type" value="Genomic_DNA"/>
</dbReference>
<name>D2VZG4_NAEGR</name>
<dbReference type="GeneID" id="8853643"/>
<evidence type="ECO:0000313" key="1">
    <source>
        <dbReference type="EMBL" id="EFC37788.1"/>
    </source>
</evidence>
<dbReference type="Proteomes" id="UP000006671">
    <property type="component" value="Unassembled WGS sequence"/>
</dbReference>
<keyword evidence="2" id="KW-1185">Reference proteome</keyword>
<sequence length="126" mass="14136">MSQQESLDAPPIIEQMVMQSQMFEDPITGEMNVSHTYVKPNCGGGKYHGELIDVRIKAKKAHDLYQVIVKPHDQKVMKGIGSVRVLHNDQELVADSSNFGSESSIDLDFKASNGMKVVVEIDWKYK</sequence>
<reference evidence="1 2" key="1">
    <citation type="journal article" date="2010" name="Cell">
        <title>The genome of Naegleria gruberi illuminates early eukaryotic versatility.</title>
        <authorList>
            <person name="Fritz-Laylin L.K."/>
            <person name="Prochnik S.E."/>
            <person name="Ginger M.L."/>
            <person name="Dacks J.B."/>
            <person name="Carpenter M.L."/>
            <person name="Field M.C."/>
            <person name="Kuo A."/>
            <person name="Paredez A."/>
            <person name="Chapman J."/>
            <person name="Pham J."/>
            <person name="Shu S."/>
            <person name="Neupane R."/>
            <person name="Cipriano M."/>
            <person name="Mancuso J."/>
            <person name="Tu H."/>
            <person name="Salamov A."/>
            <person name="Lindquist E."/>
            <person name="Shapiro H."/>
            <person name="Lucas S."/>
            <person name="Grigoriev I.V."/>
            <person name="Cande W.Z."/>
            <person name="Fulton C."/>
            <person name="Rokhsar D.S."/>
            <person name="Dawson S.C."/>
        </authorList>
    </citation>
    <scope>NUCLEOTIDE SEQUENCE [LARGE SCALE GENOMIC DNA]</scope>
    <source>
        <strain evidence="1 2">NEG-M</strain>
    </source>
</reference>
<gene>
    <name evidence="1" type="ORF">NAEGRDRAFT_74480</name>
</gene>